<organism evidence="1">
    <name type="scientific">Rhizophora mucronata</name>
    <name type="common">Asiatic mangrove</name>
    <dbReference type="NCBI Taxonomy" id="61149"/>
    <lineage>
        <taxon>Eukaryota</taxon>
        <taxon>Viridiplantae</taxon>
        <taxon>Streptophyta</taxon>
        <taxon>Embryophyta</taxon>
        <taxon>Tracheophyta</taxon>
        <taxon>Spermatophyta</taxon>
        <taxon>Magnoliopsida</taxon>
        <taxon>eudicotyledons</taxon>
        <taxon>Gunneridae</taxon>
        <taxon>Pentapetalae</taxon>
        <taxon>rosids</taxon>
        <taxon>fabids</taxon>
        <taxon>Malpighiales</taxon>
        <taxon>Rhizophoraceae</taxon>
        <taxon>Rhizophora</taxon>
    </lineage>
</organism>
<evidence type="ECO:0000313" key="1">
    <source>
        <dbReference type="EMBL" id="MBX10025.1"/>
    </source>
</evidence>
<protein>
    <submittedName>
        <fullName evidence="1">Bel1 homeotic protein</fullName>
    </submittedName>
</protein>
<dbReference type="AlphaFoldDB" id="A0A2P2KWC3"/>
<name>A0A2P2KWC3_RHIMU</name>
<proteinExistence type="predicted"/>
<dbReference type="EMBL" id="GGEC01029541">
    <property type="protein sequence ID" value="MBX10025.1"/>
    <property type="molecule type" value="Transcribed_RNA"/>
</dbReference>
<sequence length="78" mass="8580">MQNYSSCSNKDLKVLCISVYGASISTYTIFTSHHPPGFVNNSSESNQTSNCLSAGQVMQQLSPHQVPIRQILSFSIKK</sequence>
<accession>A0A2P2KWC3</accession>
<reference evidence="1" key="1">
    <citation type="submission" date="2018-02" db="EMBL/GenBank/DDBJ databases">
        <title>Rhizophora mucronata_Transcriptome.</title>
        <authorList>
            <person name="Meera S.P."/>
            <person name="Sreeshan A."/>
            <person name="Augustine A."/>
        </authorList>
    </citation>
    <scope>NUCLEOTIDE SEQUENCE</scope>
    <source>
        <tissue evidence="1">Leaf</tissue>
    </source>
</reference>